<organism evidence="1 2">
    <name type="scientific">Arabis alpina</name>
    <name type="common">Alpine rock-cress</name>
    <dbReference type="NCBI Taxonomy" id="50452"/>
    <lineage>
        <taxon>Eukaryota</taxon>
        <taxon>Viridiplantae</taxon>
        <taxon>Streptophyta</taxon>
        <taxon>Embryophyta</taxon>
        <taxon>Tracheophyta</taxon>
        <taxon>Spermatophyta</taxon>
        <taxon>Magnoliopsida</taxon>
        <taxon>eudicotyledons</taxon>
        <taxon>Gunneridae</taxon>
        <taxon>Pentapetalae</taxon>
        <taxon>rosids</taxon>
        <taxon>malvids</taxon>
        <taxon>Brassicales</taxon>
        <taxon>Brassicaceae</taxon>
        <taxon>Arabideae</taxon>
        <taxon>Arabis</taxon>
    </lineage>
</organism>
<accession>A0A087GHZ8</accession>
<protein>
    <recommendedName>
        <fullName evidence="3">No apical meristem-associated C-terminal domain-containing protein</fullName>
    </recommendedName>
</protein>
<evidence type="ECO:0008006" key="3">
    <source>
        <dbReference type="Google" id="ProtNLM"/>
    </source>
</evidence>
<dbReference type="AlphaFoldDB" id="A0A087GHZ8"/>
<keyword evidence="2" id="KW-1185">Reference proteome</keyword>
<gene>
    <name evidence="1" type="ordered locus">AALP_Aa7g142400</name>
</gene>
<sequence length="146" mass="16611">MWRIVSSYLLLVDPRLRDRSLSPGDESPLISFLHWSCLEQRRKWIFEDSIGLGNVKTEQCSRVSSSLFQFRHRGEAHGVNAAKAKKKKRGQRKIEEAKGAGSLKVLSQVWEIRDKDNAAQEMLSNQKILEGLLAKPGVLSEMEVHL</sequence>
<reference evidence="2" key="1">
    <citation type="journal article" date="2015" name="Nat. Plants">
        <title>Genome expansion of Arabis alpina linked with retrotransposition and reduced symmetric DNA methylation.</title>
        <authorList>
            <person name="Willing E.M."/>
            <person name="Rawat V."/>
            <person name="Mandakova T."/>
            <person name="Maumus F."/>
            <person name="James G.V."/>
            <person name="Nordstroem K.J."/>
            <person name="Becker C."/>
            <person name="Warthmann N."/>
            <person name="Chica C."/>
            <person name="Szarzynska B."/>
            <person name="Zytnicki M."/>
            <person name="Albani M.C."/>
            <person name="Kiefer C."/>
            <person name="Bergonzi S."/>
            <person name="Castaings L."/>
            <person name="Mateos J.L."/>
            <person name="Berns M.C."/>
            <person name="Bujdoso N."/>
            <person name="Piofczyk T."/>
            <person name="de Lorenzo L."/>
            <person name="Barrero-Sicilia C."/>
            <person name="Mateos I."/>
            <person name="Piednoel M."/>
            <person name="Hagmann J."/>
            <person name="Chen-Min-Tao R."/>
            <person name="Iglesias-Fernandez R."/>
            <person name="Schuster S.C."/>
            <person name="Alonso-Blanco C."/>
            <person name="Roudier F."/>
            <person name="Carbonero P."/>
            <person name="Paz-Ares J."/>
            <person name="Davis S.J."/>
            <person name="Pecinka A."/>
            <person name="Quesneville H."/>
            <person name="Colot V."/>
            <person name="Lysak M.A."/>
            <person name="Weigel D."/>
            <person name="Coupland G."/>
            <person name="Schneeberger K."/>
        </authorList>
    </citation>
    <scope>NUCLEOTIDE SEQUENCE [LARGE SCALE GENOMIC DNA]</scope>
    <source>
        <strain evidence="2">cv. Pajares</strain>
    </source>
</reference>
<proteinExistence type="predicted"/>
<evidence type="ECO:0000313" key="2">
    <source>
        <dbReference type="Proteomes" id="UP000029120"/>
    </source>
</evidence>
<dbReference type="EMBL" id="CM002875">
    <property type="protein sequence ID" value="KFK29500.1"/>
    <property type="molecule type" value="Genomic_DNA"/>
</dbReference>
<evidence type="ECO:0000313" key="1">
    <source>
        <dbReference type="EMBL" id="KFK29500.1"/>
    </source>
</evidence>
<dbReference type="Proteomes" id="UP000029120">
    <property type="component" value="Chromosome 7"/>
</dbReference>
<dbReference type="Gramene" id="KFK29500">
    <property type="protein sequence ID" value="KFK29500"/>
    <property type="gene ID" value="AALP_AA7G142400"/>
</dbReference>
<name>A0A087GHZ8_ARAAL</name>